<evidence type="ECO:0000313" key="3">
    <source>
        <dbReference type="Proteomes" id="UP000799436"/>
    </source>
</evidence>
<dbReference type="EMBL" id="ML995841">
    <property type="protein sequence ID" value="KAF2768689.1"/>
    <property type="molecule type" value="Genomic_DNA"/>
</dbReference>
<keyword evidence="1" id="KW-0732">Signal</keyword>
<dbReference type="Proteomes" id="UP000799436">
    <property type="component" value="Unassembled WGS sequence"/>
</dbReference>
<evidence type="ECO:0000313" key="2">
    <source>
        <dbReference type="EMBL" id="KAF2768689.1"/>
    </source>
</evidence>
<dbReference type="AlphaFoldDB" id="A0A6G1L7Z5"/>
<protein>
    <submittedName>
        <fullName evidence="2">Uncharacterized protein</fullName>
    </submittedName>
</protein>
<feature type="chain" id="PRO_5026008226" evidence="1">
    <location>
        <begin position="17"/>
        <end position="102"/>
    </location>
</feature>
<feature type="signal peptide" evidence="1">
    <location>
        <begin position="1"/>
        <end position="16"/>
    </location>
</feature>
<gene>
    <name evidence="2" type="ORF">EJ03DRAFT_327996</name>
</gene>
<keyword evidence="3" id="KW-1185">Reference proteome</keyword>
<dbReference type="OrthoDB" id="10348440at2759"/>
<reference evidence="2" key="1">
    <citation type="journal article" date="2020" name="Stud. Mycol.">
        <title>101 Dothideomycetes genomes: a test case for predicting lifestyles and emergence of pathogens.</title>
        <authorList>
            <person name="Haridas S."/>
            <person name="Albert R."/>
            <person name="Binder M."/>
            <person name="Bloem J."/>
            <person name="Labutti K."/>
            <person name="Salamov A."/>
            <person name="Andreopoulos B."/>
            <person name="Baker S."/>
            <person name="Barry K."/>
            <person name="Bills G."/>
            <person name="Bluhm B."/>
            <person name="Cannon C."/>
            <person name="Castanera R."/>
            <person name="Culley D."/>
            <person name="Daum C."/>
            <person name="Ezra D."/>
            <person name="Gonzalez J."/>
            <person name="Henrissat B."/>
            <person name="Kuo A."/>
            <person name="Liang C."/>
            <person name="Lipzen A."/>
            <person name="Lutzoni F."/>
            <person name="Magnuson J."/>
            <person name="Mondo S."/>
            <person name="Nolan M."/>
            <person name="Ohm R."/>
            <person name="Pangilinan J."/>
            <person name="Park H.-J."/>
            <person name="Ramirez L."/>
            <person name="Alfaro M."/>
            <person name="Sun H."/>
            <person name="Tritt A."/>
            <person name="Yoshinaga Y."/>
            <person name="Zwiers L.-H."/>
            <person name="Turgeon B."/>
            <person name="Goodwin S."/>
            <person name="Spatafora J."/>
            <person name="Crous P."/>
            <person name="Grigoriev I."/>
        </authorList>
    </citation>
    <scope>NUCLEOTIDE SEQUENCE</scope>
    <source>
        <strain evidence="2">CBS 116005</strain>
    </source>
</reference>
<sequence length="102" mass="11033">MRFVLPFFALLPLAAAGTNLWRGFYCANRVPAEHATVKNVPATKGACEFMRKAGVHVPWAPLMGTNGYCWQNGPNDWIKGASFTGLCPLSGANVGHGLEEKK</sequence>
<accession>A0A6G1L7Z5</accession>
<proteinExistence type="predicted"/>
<evidence type="ECO:0000256" key="1">
    <source>
        <dbReference type="SAM" id="SignalP"/>
    </source>
</evidence>
<organism evidence="2 3">
    <name type="scientific">Teratosphaeria nubilosa</name>
    <dbReference type="NCBI Taxonomy" id="161662"/>
    <lineage>
        <taxon>Eukaryota</taxon>
        <taxon>Fungi</taxon>
        <taxon>Dikarya</taxon>
        <taxon>Ascomycota</taxon>
        <taxon>Pezizomycotina</taxon>
        <taxon>Dothideomycetes</taxon>
        <taxon>Dothideomycetidae</taxon>
        <taxon>Mycosphaerellales</taxon>
        <taxon>Teratosphaeriaceae</taxon>
        <taxon>Teratosphaeria</taxon>
    </lineage>
</organism>
<name>A0A6G1L7Z5_9PEZI</name>